<proteinExistence type="predicted"/>
<evidence type="ECO:0000313" key="2">
    <source>
        <dbReference type="EMBL" id="KAF5861009.1"/>
    </source>
</evidence>
<dbReference type="PANTHER" id="PTHR46082:SF6">
    <property type="entry name" value="AAA+ ATPASE DOMAIN-CONTAINING PROTEIN-RELATED"/>
    <property type="match status" value="1"/>
</dbReference>
<evidence type="ECO:0000256" key="1">
    <source>
        <dbReference type="SAM" id="MobiDB-lite"/>
    </source>
</evidence>
<dbReference type="InterPro" id="IPR019734">
    <property type="entry name" value="TPR_rpt"/>
</dbReference>
<dbReference type="InterPro" id="IPR011990">
    <property type="entry name" value="TPR-like_helical_dom_sf"/>
</dbReference>
<feature type="compositionally biased region" description="Polar residues" evidence="1">
    <location>
        <begin position="333"/>
        <end position="345"/>
    </location>
</feature>
<gene>
    <name evidence="2" type="ORF">ETB97_000837</name>
</gene>
<feature type="region of interest" description="Disordered" evidence="1">
    <location>
        <begin position="328"/>
        <end position="366"/>
    </location>
</feature>
<dbReference type="SUPFAM" id="SSF48452">
    <property type="entry name" value="TPR-like"/>
    <property type="match status" value="2"/>
</dbReference>
<dbReference type="InterPro" id="IPR053137">
    <property type="entry name" value="NLR-like"/>
</dbReference>
<reference evidence="2 3" key="1">
    <citation type="submission" date="2019-04" db="EMBL/GenBank/DDBJ databases">
        <title>Aspergillus burnettii sp. nov., novel species from soil in southeast Queensland.</title>
        <authorList>
            <person name="Gilchrist C.L.M."/>
            <person name="Pitt J.I."/>
            <person name="Lange L."/>
            <person name="Lacey H.J."/>
            <person name="Vuong D."/>
            <person name="Midgley D.J."/>
            <person name="Greenfield P."/>
            <person name="Bradbury M."/>
            <person name="Lacey E."/>
            <person name="Busk P.K."/>
            <person name="Pilgaard B."/>
            <person name="Chooi Y.H."/>
            <person name="Piggott A.M."/>
        </authorList>
    </citation>
    <scope>NUCLEOTIDE SEQUENCE [LARGE SCALE GENOMIC DNA]</scope>
    <source>
        <strain evidence="2 3">FRR 5400</strain>
    </source>
</reference>
<dbReference type="PANTHER" id="PTHR46082">
    <property type="entry name" value="ATP/GTP-BINDING PROTEIN-RELATED"/>
    <property type="match status" value="1"/>
</dbReference>
<evidence type="ECO:0008006" key="4">
    <source>
        <dbReference type="Google" id="ProtNLM"/>
    </source>
</evidence>
<dbReference type="AlphaFoldDB" id="A0A8H6A4S1"/>
<comment type="caution">
    <text evidence="2">The sequence shown here is derived from an EMBL/GenBank/DDBJ whole genome shotgun (WGS) entry which is preliminary data.</text>
</comment>
<accession>A0A8H6A4S1</accession>
<name>A0A8H6A4S1_PETAA</name>
<sequence>MVTWTKEEENIDVHFGFEVDKGYFIIVYDMRLAAYLPDGSEFDDVRFAVCADGTGAYFTAYTGTCRQGRCVSVDTMRKLWKAYGVYEEGLRGLSMGGVRDLEDLHGIVDQTSSDRVQVHYQQASYIRSKYAAGQDQVRELLAEAVERNPRTSLFTYPGEQYDLLFQAQYEHISKDKTCIDCDHSQLVERKPRMGQEPKMEVSFLRYLYGSASPPRTESPLQPRLEHEGPKTLSFTRNGQTNAGDLLRHISHAQPIIAPFSHTIELHNAQANGLLQRTLQPQLTSPPLSYPVQSLVQTEEIVSQYTQDGHARNHLVQVLVSQTKEASIKRPTTDEQISQCSHTYSPRQWMLQPPPKPPYQSDTSQTLTRPDTLTGQLSKQARDSLRSQLQSLVQEPVNQFKPEDIFKLGVLDLEQGELLQAERRFKSALQALEKDKVSAEATEIGIRIIEHIGLVYMGQDKWADARLMFQRAFKGYKKLFGQKHESTLRTINHLGTLCLKQGRLKQAEKTFNGALRLEAALSSDRLSMPRTANNVGLLYCIQGRWTEAESILQHALEQFETCLGRGHMSTLRTIHELGVLYWSQGKHIEAKQMYLCALQGYERALSPEHIMTLRAVNCLGVLYWNQGRRTEARNMFRRACNGLENLLGPEHTSTLHVINNLGILYWSQGKLSEAKGLFNRAFRGLTERLGCRHPSTLCVRNNLANLHMGEDREDRAKESYKYVLEGLNETFGPNHTTTAHVARNLGNLYLIQGNLNDARDMFAQASMGMDMSVRPMHEMINAAFALIDH</sequence>
<protein>
    <recommendedName>
        <fullName evidence="4">TPR-like protein</fullName>
    </recommendedName>
</protein>
<keyword evidence="3" id="KW-1185">Reference proteome</keyword>
<evidence type="ECO:0000313" key="3">
    <source>
        <dbReference type="Proteomes" id="UP000541154"/>
    </source>
</evidence>
<organism evidence="2 3">
    <name type="scientific">Petromyces alliaceus</name>
    <name type="common">Aspergillus alliaceus</name>
    <dbReference type="NCBI Taxonomy" id="209559"/>
    <lineage>
        <taxon>Eukaryota</taxon>
        <taxon>Fungi</taxon>
        <taxon>Dikarya</taxon>
        <taxon>Ascomycota</taxon>
        <taxon>Pezizomycotina</taxon>
        <taxon>Eurotiomycetes</taxon>
        <taxon>Eurotiomycetidae</taxon>
        <taxon>Eurotiales</taxon>
        <taxon>Aspergillaceae</taxon>
        <taxon>Aspergillus</taxon>
        <taxon>Aspergillus subgen. Circumdati</taxon>
    </lineage>
</organism>
<dbReference type="EMBL" id="SPNV01000112">
    <property type="protein sequence ID" value="KAF5861009.1"/>
    <property type="molecule type" value="Genomic_DNA"/>
</dbReference>
<dbReference type="Pfam" id="PF13424">
    <property type="entry name" value="TPR_12"/>
    <property type="match status" value="4"/>
</dbReference>
<dbReference type="Gene3D" id="1.25.40.10">
    <property type="entry name" value="Tetratricopeptide repeat domain"/>
    <property type="match status" value="2"/>
</dbReference>
<feature type="region of interest" description="Disordered" evidence="1">
    <location>
        <begin position="212"/>
        <end position="234"/>
    </location>
</feature>
<dbReference type="Proteomes" id="UP000541154">
    <property type="component" value="Unassembled WGS sequence"/>
</dbReference>
<dbReference type="SMART" id="SM00028">
    <property type="entry name" value="TPR"/>
    <property type="match status" value="9"/>
</dbReference>